<dbReference type="KEGG" id="tsn:W908_02505"/>
<dbReference type="CDD" id="cd11592">
    <property type="entry name" value="Agmatinase_PAH"/>
    <property type="match status" value="1"/>
</dbReference>
<dbReference type="Proteomes" id="UP000068905">
    <property type="component" value="Chromosome"/>
</dbReference>
<comment type="similarity">
    <text evidence="1">Belongs to the arginase family. Agmatinase subfamily.</text>
</comment>
<evidence type="ECO:0000256" key="4">
    <source>
        <dbReference type="PIRSR" id="PIRSR036979-1"/>
    </source>
</evidence>
<name>A0A0M4LNY5_9GAMM</name>
<dbReference type="NCBIfam" id="TIGR01230">
    <property type="entry name" value="agmatinase"/>
    <property type="match status" value="1"/>
</dbReference>
<dbReference type="GO" id="GO:0008783">
    <property type="term" value="F:agmatinase activity"/>
    <property type="evidence" value="ECO:0007669"/>
    <property type="project" value="TreeGrafter"/>
</dbReference>
<evidence type="ECO:0000313" key="7">
    <source>
        <dbReference type="Proteomes" id="UP000068905"/>
    </source>
</evidence>
<feature type="binding site" evidence="4">
    <location>
        <position position="162"/>
    </location>
    <ligand>
        <name>Mn(2+)</name>
        <dbReference type="ChEBI" id="CHEBI:29035"/>
        <label>1</label>
    </ligand>
</feature>
<keyword evidence="2 4" id="KW-0479">Metal-binding</keyword>
<dbReference type="NCBIfam" id="NF002564">
    <property type="entry name" value="PRK02190.1"/>
    <property type="match status" value="1"/>
</dbReference>
<feature type="binding site" evidence="4">
    <location>
        <position position="139"/>
    </location>
    <ligand>
        <name>Mn(2+)</name>
        <dbReference type="ChEBI" id="CHEBI:29035"/>
        <label>1</label>
    </ligand>
</feature>
<evidence type="ECO:0000256" key="3">
    <source>
        <dbReference type="ARBA" id="ARBA00022801"/>
    </source>
</evidence>
<dbReference type="GO" id="GO:0033389">
    <property type="term" value="P:putrescine biosynthetic process from arginine, via agmatine"/>
    <property type="evidence" value="ECO:0007669"/>
    <property type="project" value="TreeGrafter"/>
</dbReference>
<dbReference type="OrthoDB" id="9789727at2"/>
<keyword evidence="7" id="KW-1185">Reference proteome</keyword>
<dbReference type="InterPro" id="IPR005925">
    <property type="entry name" value="Agmatinase-rel"/>
</dbReference>
<dbReference type="PANTHER" id="PTHR11358:SF26">
    <property type="entry name" value="GUANIDINO ACID HYDROLASE, MITOCHONDRIAL"/>
    <property type="match status" value="1"/>
</dbReference>
<dbReference type="PANTHER" id="PTHR11358">
    <property type="entry name" value="ARGINASE/AGMATINASE"/>
    <property type="match status" value="1"/>
</dbReference>
<dbReference type="InterPro" id="IPR023696">
    <property type="entry name" value="Ureohydrolase_dom_sf"/>
</dbReference>
<keyword evidence="4" id="KW-0464">Manganese</keyword>
<feature type="binding site" evidence="4">
    <location>
        <position position="166"/>
    </location>
    <ligand>
        <name>Mn(2+)</name>
        <dbReference type="ChEBI" id="CHEBI:29035"/>
        <label>1</label>
    </ligand>
</feature>
<dbReference type="Gene3D" id="3.40.800.10">
    <property type="entry name" value="Ureohydrolase domain"/>
    <property type="match status" value="1"/>
</dbReference>
<feature type="binding site" evidence="4">
    <location>
        <position position="246"/>
    </location>
    <ligand>
        <name>Mn(2+)</name>
        <dbReference type="ChEBI" id="CHEBI:29035"/>
        <label>1</label>
    </ligand>
</feature>
<dbReference type="STRING" id="1125411.W908_02505"/>
<dbReference type="GO" id="GO:0046872">
    <property type="term" value="F:metal ion binding"/>
    <property type="evidence" value="ECO:0007669"/>
    <property type="project" value="UniProtKB-KW"/>
</dbReference>
<accession>A0A0M4LNY5</accession>
<evidence type="ECO:0000256" key="2">
    <source>
        <dbReference type="ARBA" id="ARBA00022723"/>
    </source>
</evidence>
<dbReference type="InterPro" id="IPR020855">
    <property type="entry name" value="Ureohydrolase_Mn_BS"/>
</dbReference>
<comment type="cofactor">
    <cofactor evidence="4">
        <name>Mn(2+)</name>
        <dbReference type="ChEBI" id="CHEBI:29035"/>
    </cofactor>
    <text evidence="4">Binds 2 manganese ions per subunit.</text>
</comment>
<protein>
    <submittedName>
        <fullName evidence="6">Agmatinase</fullName>
    </submittedName>
</protein>
<dbReference type="EMBL" id="CP006911">
    <property type="protein sequence ID" value="ALE01572.1"/>
    <property type="molecule type" value="Genomic_DNA"/>
</dbReference>
<dbReference type="PROSITE" id="PS51409">
    <property type="entry name" value="ARGINASE_2"/>
    <property type="match status" value="1"/>
</dbReference>
<reference evidence="6 7" key="1">
    <citation type="journal article" date="2015" name="Genome Announc.">
        <title>Genome Sequence of 'Candidatus Thioglobus singularis' Strain PS1, a Mixotroph from the SUP05 Clade of Marine Gammaproteobacteria.</title>
        <authorList>
            <person name="Marshall K.T."/>
            <person name="Morris R.M."/>
        </authorList>
    </citation>
    <scope>NUCLEOTIDE SEQUENCE [LARGE SCALE GENOMIC DNA]</scope>
    <source>
        <strain evidence="6 7">PS1</strain>
    </source>
</reference>
<evidence type="ECO:0000256" key="1">
    <source>
        <dbReference type="ARBA" id="ARBA00009227"/>
    </source>
</evidence>
<sequence length="323" mass="35335">MSIDDFEDMKTDQAFTRKSLYSRANEMTYGGALSFLRRKYTKNLEGVDIAVSGIPYDAATSFRPGARFGPKAIREASVQLAELLAFPDGIDPFKTLAVTDYGDCELDYGFHGNIVSEIENHADTILDSGAEMLTFGGDHFVTYPLLRAHAKKHGPIALVHFDAHTDTWPDEDGRLDHGTMFSRAIKENLIDTEHSIQIGIRTHNSHTKGVKILDAPWVHENGINQVIKKIIETVKDRPAYLTFDIDGLDPAYAPGTGTPVAGGLTSAQALGIVRGLGDLKFIGADVVEVAPAYDHADITAIIAATIAHDYLVLRAKQKRSQDK</sequence>
<evidence type="ECO:0000313" key="6">
    <source>
        <dbReference type="EMBL" id="ALE01572.1"/>
    </source>
</evidence>
<dbReference type="RefSeq" id="WP_053819782.1">
    <property type="nucleotide sequence ID" value="NZ_CP006911.1"/>
</dbReference>
<dbReference type="InterPro" id="IPR006035">
    <property type="entry name" value="Ureohydrolase"/>
</dbReference>
<evidence type="ECO:0000256" key="5">
    <source>
        <dbReference type="RuleBase" id="RU003684"/>
    </source>
</evidence>
<dbReference type="PIRSF" id="PIRSF036979">
    <property type="entry name" value="Arginase"/>
    <property type="match status" value="1"/>
</dbReference>
<gene>
    <name evidence="6" type="ORF">W908_02505</name>
</gene>
<dbReference type="PATRIC" id="fig|1125411.7.peg.492"/>
<proteinExistence type="inferred from homology"/>
<dbReference type="Pfam" id="PF00491">
    <property type="entry name" value="Arginase"/>
    <property type="match status" value="1"/>
</dbReference>
<dbReference type="PROSITE" id="PS01053">
    <property type="entry name" value="ARGINASE_1"/>
    <property type="match status" value="1"/>
</dbReference>
<feature type="binding site" evidence="4">
    <location>
        <position position="164"/>
    </location>
    <ligand>
        <name>Mn(2+)</name>
        <dbReference type="ChEBI" id="CHEBI:29035"/>
        <label>1</label>
    </ligand>
</feature>
<dbReference type="AlphaFoldDB" id="A0A0M4LNY5"/>
<dbReference type="SUPFAM" id="SSF52768">
    <property type="entry name" value="Arginase/deacetylase"/>
    <property type="match status" value="1"/>
</dbReference>
<feature type="binding site" evidence="4">
    <location>
        <position position="244"/>
    </location>
    <ligand>
        <name>Mn(2+)</name>
        <dbReference type="ChEBI" id="CHEBI:29035"/>
        <label>1</label>
    </ligand>
</feature>
<keyword evidence="3 5" id="KW-0378">Hydrolase</keyword>
<organism evidence="6 7">
    <name type="scientific">Candidatus Pseudothioglobus singularis PS1</name>
    <dbReference type="NCBI Taxonomy" id="1125411"/>
    <lineage>
        <taxon>Bacteria</taxon>
        <taxon>Pseudomonadati</taxon>
        <taxon>Pseudomonadota</taxon>
        <taxon>Gammaproteobacteria</taxon>
        <taxon>Candidatus Pseudothioglobaceae</taxon>
        <taxon>Candidatus Pseudothioglobus</taxon>
    </lineage>
</organism>